<accession>A0A1Y1ZW01</accession>
<gene>
    <name evidence="1" type="ORF">BCR34DRAFT_249488</name>
</gene>
<protein>
    <submittedName>
        <fullName evidence="1">Uncharacterized protein</fullName>
    </submittedName>
</protein>
<evidence type="ECO:0000313" key="2">
    <source>
        <dbReference type="Proteomes" id="UP000193144"/>
    </source>
</evidence>
<proteinExistence type="predicted"/>
<dbReference type="EMBL" id="MCFA01000037">
    <property type="protein sequence ID" value="ORY13945.1"/>
    <property type="molecule type" value="Genomic_DNA"/>
</dbReference>
<name>A0A1Y1ZW01_9PLEO</name>
<dbReference type="AlphaFoldDB" id="A0A1Y1ZW01"/>
<keyword evidence="2" id="KW-1185">Reference proteome</keyword>
<comment type="caution">
    <text evidence="1">The sequence shown here is derived from an EMBL/GenBank/DDBJ whole genome shotgun (WGS) entry which is preliminary data.</text>
</comment>
<dbReference type="Proteomes" id="UP000193144">
    <property type="component" value="Unassembled WGS sequence"/>
</dbReference>
<reference evidence="1 2" key="1">
    <citation type="submission" date="2016-07" db="EMBL/GenBank/DDBJ databases">
        <title>Pervasive Adenine N6-methylation of Active Genes in Fungi.</title>
        <authorList>
            <consortium name="DOE Joint Genome Institute"/>
            <person name="Mondo S.J."/>
            <person name="Dannebaum R.O."/>
            <person name="Kuo R.C."/>
            <person name="Labutti K."/>
            <person name="Haridas S."/>
            <person name="Kuo A."/>
            <person name="Salamov A."/>
            <person name="Ahrendt S.R."/>
            <person name="Lipzen A."/>
            <person name="Sullivan W."/>
            <person name="Andreopoulos W.B."/>
            <person name="Clum A."/>
            <person name="Lindquist E."/>
            <person name="Daum C."/>
            <person name="Ramamoorthy G.K."/>
            <person name="Gryganskyi A."/>
            <person name="Culley D."/>
            <person name="Magnuson J.K."/>
            <person name="James T.Y."/>
            <person name="O'Malley M.A."/>
            <person name="Stajich J.E."/>
            <person name="Spatafora J.W."/>
            <person name="Visel A."/>
            <person name="Grigoriev I.V."/>
        </authorList>
    </citation>
    <scope>NUCLEOTIDE SEQUENCE [LARGE SCALE GENOMIC DNA]</scope>
    <source>
        <strain evidence="1 2">CBS 115471</strain>
    </source>
</reference>
<sequence length="193" mass="22583">MSDISRRSRNMARCVHQPSTRLKSVEFVCLPSRGQRPKHVETKRVSYAWMLRGKPIEYYLTFHRGEDKYGVFARDRIAMETFDQMYFASDVDFRRKYLPNHGDAPHGDADLLYKSLKSDTDLHDDCSRAQDPGVVNVGSRVGRGFPENSWTATETGYLFGVLSRPFMFPPVWNGWEKGELLWSPRFNVRRRRR</sequence>
<organism evidence="1 2">
    <name type="scientific">Clohesyomyces aquaticus</name>
    <dbReference type="NCBI Taxonomy" id="1231657"/>
    <lineage>
        <taxon>Eukaryota</taxon>
        <taxon>Fungi</taxon>
        <taxon>Dikarya</taxon>
        <taxon>Ascomycota</taxon>
        <taxon>Pezizomycotina</taxon>
        <taxon>Dothideomycetes</taxon>
        <taxon>Pleosporomycetidae</taxon>
        <taxon>Pleosporales</taxon>
        <taxon>Lindgomycetaceae</taxon>
        <taxon>Clohesyomyces</taxon>
    </lineage>
</organism>
<evidence type="ECO:0000313" key="1">
    <source>
        <dbReference type="EMBL" id="ORY13945.1"/>
    </source>
</evidence>